<evidence type="ECO:0000259" key="3">
    <source>
        <dbReference type="Pfam" id="PF20411"/>
    </source>
</evidence>
<keyword evidence="1" id="KW-0175">Coiled coil</keyword>
<evidence type="ECO:0000313" key="4">
    <source>
        <dbReference type="EMBL" id="TFK33270.1"/>
    </source>
</evidence>
<feature type="coiled-coil region" evidence="1">
    <location>
        <begin position="7"/>
        <end position="41"/>
    </location>
</feature>
<feature type="region of interest" description="Disordered" evidence="2">
    <location>
        <begin position="51"/>
        <end position="74"/>
    </location>
</feature>
<gene>
    <name evidence="4" type="ORF">BDQ12DRAFT_691342</name>
</gene>
<feature type="compositionally biased region" description="Polar residues" evidence="2">
    <location>
        <begin position="53"/>
        <end position="70"/>
    </location>
</feature>
<keyword evidence="5" id="KW-1185">Reference proteome</keyword>
<dbReference type="OrthoDB" id="3060478at2759"/>
<protein>
    <recommendedName>
        <fullName evidence="3">DUF6697 domain-containing protein</fullName>
    </recommendedName>
</protein>
<dbReference type="EMBL" id="ML213651">
    <property type="protein sequence ID" value="TFK33270.1"/>
    <property type="molecule type" value="Genomic_DNA"/>
</dbReference>
<dbReference type="Pfam" id="PF20411">
    <property type="entry name" value="DUF6697"/>
    <property type="match status" value="1"/>
</dbReference>
<organism evidence="4 5">
    <name type="scientific">Crucibulum laeve</name>
    <dbReference type="NCBI Taxonomy" id="68775"/>
    <lineage>
        <taxon>Eukaryota</taxon>
        <taxon>Fungi</taxon>
        <taxon>Dikarya</taxon>
        <taxon>Basidiomycota</taxon>
        <taxon>Agaricomycotina</taxon>
        <taxon>Agaricomycetes</taxon>
        <taxon>Agaricomycetidae</taxon>
        <taxon>Agaricales</taxon>
        <taxon>Agaricineae</taxon>
        <taxon>Nidulariaceae</taxon>
        <taxon>Crucibulum</taxon>
    </lineage>
</organism>
<feature type="domain" description="DUF6697" evidence="3">
    <location>
        <begin position="176"/>
        <end position="266"/>
    </location>
</feature>
<name>A0A5C3LK58_9AGAR</name>
<feature type="region of interest" description="Disordered" evidence="2">
    <location>
        <begin position="289"/>
        <end position="309"/>
    </location>
</feature>
<dbReference type="InterPro" id="IPR046520">
    <property type="entry name" value="DUF6697"/>
</dbReference>
<dbReference type="Proteomes" id="UP000308652">
    <property type="component" value="Unassembled WGS sequence"/>
</dbReference>
<evidence type="ECO:0000256" key="1">
    <source>
        <dbReference type="SAM" id="Coils"/>
    </source>
</evidence>
<reference evidence="4 5" key="1">
    <citation type="journal article" date="2019" name="Nat. Ecol. Evol.">
        <title>Megaphylogeny resolves global patterns of mushroom evolution.</title>
        <authorList>
            <person name="Varga T."/>
            <person name="Krizsan K."/>
            <person name="Foldi C."/>
            <person name="Dima B."/>
            <person name="Sanchez-Garcia M."/>
            <person name="Sanchez-Ramirez S."/>
            <person name="Szollosi G.J."/>
            <person name="Szarkandi J.G."/>
            <person name="Papp V."/>
            <person name="Albert L."/>
            <person name="Andreopoulos W."/>
            <person name="Angelini C."/>
            <person name="Antonin V."/>
            <person name="Barry K.W."/>
            <person name="Bougher N.L."/>
            <person name="Buchanan P."/>
            <person name="Buyck B."/>
            <person name="Bense V."/>
            <person name="Catcheside P."/>
            <person name="Chovatia M."/>
            <person name="Cooper J."/>
            <person name="Damon W."/>
            <person name="Desjardin D."/>
            <person name="Finy P."/>
            <person name="Geml J."/>
            <person name="Haridas S."/>
            <person name="Hughes K."/>
            <person name="Justo A."/>
            <person name="Karasinski D."/>
            <person name="Kautmanova I."/>
            <person name="Kiss B."/>
            <person name="Kocsube S."/>
            <person name="Kotiranta H."/>
            <person name="LaButti K.M."/>
            <person name="Lechner B.E."/>
            <person name="Liimatainen K."/>
            <person name="Lipzen A."/>
            <person name="Lukacs Z."/>
            <person name="Mihaltcheva S."/>
            <person name="Morgado L.N."/>
            <person name="Niskanen T."/>
            <person name="Noordeloos M.E."/>
            <person name="Ohm R.A."/>
            <person name="Ortiz-Santana B."/>
            <person name="Ovrebo C."/>
            <person name="Racz N."/>
            <person name="Riley R."/>
            <person name="Savchenko A."/>
            <person name="Shiryaev A."/>
            <person name="Soop K."/>
            <person name="Spirin V."/>
            <person name="Szebenyi C."/>
            <person name="Tomsovsky M."/>
            <person name="Tulloss R.E."/>
            <person name="Uehling J."/>
            <person name="Grigoriev I.V."/>
            <person name="Vagvolgyi C."/>
            <person name="Papp T."/>
            <person name="Martin F.M."/>
            <person name="Miettinen O."/>
            <person name="Hibbett D.S."/>
            <person name="Nagy L.G."/>
        </authorList>
    </citation>
    <scope>NUCLEOTIDE SEQUENCE [LARGE SCALE GENOMIC DNA]</scope>
    <source>
        <strain evidence="4 5">CBS 166.37</strain>
    </source>
</reference>
<feature type="compositionally biased region" description="Basic residues" evidence="2">
    <location>
        <begin position="291"/>
        <end position="301"/>
    </location>
</feature>
<evidence type="ECO:0000256" key="2">
    <source>
        <dbReference type="SAM" id="MobiDB-lite"/>
    </source>
</evidence>
<evidence type="ECO:0000313" key="5">
    <source>
        <dbReference type="Proteomes" id="UP000308652"/>
    </source>
</evidence>
<dbReference type="AlphaFoldDB" id="A0A5C3LK58"/>
<proteinExistence type="predicted"/>
<accession>A0A5C3LK58</accession>
<sequence length="309" mass="36148">MDPLPENEGLQKELDAANTTNQNLQQRIRELEHELATQKLSTIKIERIDESSFPETSNAAGTAMEVQNSQEPERTDHPLLSNYEIYMMQFPCIDRPDVMSTKRVFRRSTFRRGISLENIFMGSPTFLYIEDRFIWVHSKDDVQHTLAFSPTLIYDPKTKMWNDNAEFAPFYGQVVELLYARGGFIYYAGQYKCHDMRNYSGNGFNMLNEKLASSFVDLTLSQDPQARHADSKHREEVTQLYRSGEFRVDTLGLQCVGFNYRIYQILSSSFIKHDAELKRQVKHGKVEMRKMKQQSRKRKREMHNAMEDV</sequence>